<dbReference type="AlphaFoldDB" id="A0A9W4T236"/>
<sequence length="139" mass="16118">MKENLKDFTVFTKATPFTVASIKFILKEKNNSKIILAINNIFTQNDDFKKVSVHHVNLTYSIIVYFVTLDAVITALHITIPDLKIDSFCDFTQYKANMQFNERTIHVTNILLQLKPANIKQVFTKYRTVTDFRITVRGI</sequence>
<keyword evidence="1" id="KW-1133">Transmembrane helix</keyword>
<protein>
    <submittedName>
        <fullName evidence="2">1692_t:CDS:1</fullName>
    </submittedName>
</protein>
<evidence type="ECO:0000256" key="1">
    <source>
        <dbReference type="SAM" id="Phobius"/>
    </source>
</evidence>
<dbReference type="Proteomes" id="UP001153678">
    <property type="component" value="Unassembled WGS sequence"/>
</dbReference>
<feature type="transmembrane region" description="Helical" evidence="1">
    <location>
        <begin position="58"/>
        <end position="78"/>
    </location>
</feature>
<gene>
    <name evidence="2" type="ORF">FWILDA_LOCUS14415</name>
</gene>
<keyword evidence="1" id="KW-0812">Transmembrane</keyword>
<organism evidence="2 3">
    <name type="scientific">Funneliformis geosporum</name>
    <dbReference type="NCBI Taxonomy" id="1117311"/>
    <lineage>
        <taxon>Eukaryota</taxon>
        <taxon>Fungi</taxon>
        <taxon>Fungi incertae sedis</taxon>
        <taxon>Mucoromycota</taxon>
        <taxon>Glomeromycotina</taxon>
        <taxon>Glomeromycetes</taxon>
        <taxon>Glomerales</taxon>
        <taxon>Glomeraceae</taxon>
        <taxon>Funneliformis</taxon>
    </lineage>
</organism>
<reference evidence="2" key="1">
    <citation type="submission" date="2022-08" db="EMBL/GenBank/DDBJ databases">
        <authorList>
            <person name="Kallberg Y."/>
            <person name="Tangrot J."/>
            <person name="Rosling A."/>
        </authorList>
    </citation>
    <scope>NUCLEOTIDE SEQUENCE</scope>
    <source>
        <strain evidence="2">Wild A</strain>
    </source>
</reference>
<name>A0A9W4T236_9GLOM</name>
<evidence type="ECO:0000313" key="2">
    <source>
        <dbReference type="EMBL" id="CAI2190117.1"/>
    </source>
</evidence>
<proteinExistence type="predicted"/>
<dbReference type="OrthoDB" id="360390at2759"/>
<comment type="caution">
    <text evidence="2">The sequence shown here is derived from an EMBL/GenBank/DDBJ whole genome shotgun (WGS) entry which is preliminary data.</text>
</comment>
<accession>A0A9W4T236</accession>
<keyword evidence="3" id="KW-1185">Reference proteome</keyword>
<keyword evidence="1" id="KW-0472">Membrane</keyword>
<dbReference type="EMBL" id="CAMKVN010006282">
    <property type="protein sequence ID" value="CAI2190117.1"/>
    <property type="molecule type" value="Genomic_DNA"/>
</dbReference>
<evidence type="ECO:0000313" key="3">
    <source>
        <dbReference type="Proteomes" id="UP001153678"/>
    </source>
</evidence>